<keyword evidence="5" id="KW-0807">Transducer</keyword>
<name>A0A167DPQ7_9ASCO</name>
<dbReference type="GO" id="GO:0031681">
    <property type="term" value="F:G-protein beta-subunit binding"/>
    <property type="evidence" value="ECO:0007669"/>
    <property type="project" value="EnsemblFungi"/>
</dbReference>
<evidence type="ECO:0000256" key="5">
    <source>
        <dbReference type="ARBA" id="ARBA00023224"/>
    </source>
</evidence>
<dbReference type="OrthoDB" id="5817230at2759"/>
<dbReference type="GO" id="GO:0003924">
    <property type="term" value="F:GTPase activity"/>
    <property type="evidence" value="ECO:0007669"/>
    <property type="project" value="EnsemblFungi"/>
</dbReference>
<feature type="binding site" evidence="7">
    <location>
        <position position="237"/>
    </location>
    <ligand>
        <name>Mg(2+)</name>
        <dbReference type="ChEBI" id="CHEBI:18420"/>
    </ligand>
</feature>
<dbReference type="CDD" id="cd00066">
    <property type="entry name" value="G-alpha"/>
    <property type="match status" value="1"/>
</dbReference>
<dbReference type="GO" id="GO:0005768">
    <property type="term" value="C:endosome"/>
    <property type="evidence" value="ECO:0007669"/>
    <property type="project" value="EnsemblFungi"/>
</dbReference>
<keyword evidence="10" id="KW-1185">Reference proteome</keyword>
<keyword evidence="1 7" id="KW-0479">Metal-binding</keyword>
<evidence type="ECO:0000256" key="1">
    <source>
        <dbReference type="ARBA" id="ARBA00022723"/>
    </source>
</evidence>
<evidence type="ECO:0000256" key="3">
    <source>
        <dbReference type="ARBA" id="ARBA00022842"/>
    </source>
</evidence>
<dbReference type="GO" id="GO:0005834">
    <property type="term" value="C:heterotrimeric G-protein complex"/>
    <property type="evidence" value="ECO:0007669"/>
    <property type="project" value="EnsemblFungi"/>
</dbReference>
<keyword evidence="3 7" id="KW-0460">Magnesium</keyword>
<dbReference type="Proteomes" id="UP000189580">
    <property type="component" value="Chromosome a"/>
</dbReference>
<dbReference type="Gene3D" id="3.40.50.300">
    <property type="entry name" value="P-loop containing nucleotide triphosphate hydrolases"/>
    <property type="match status" value="2"/>
</dbReference>
<dbReference type="KEGG" id="slb:AWJ20_1427"/>
<dbReference type="GO" id="GO:0000742">
    <property type="term" value="P:karyogamy involved in conjugation with cellular fusion"/>
    <property type="evidence" value="ECO:0007669"/>
    <property type="project" value="EnsemblFungi"/>
</dbReference>
<evidence type="ECO:0000256" key="2">
    <source>
        <dbReference type="ARBA" id="ARBA00022741"/>
    </source>
</evidence>
<dbReference type="PANTHER" id="PTHR10218:SF302">
    <property type="entry name" value="GUANINE NUCLEOTIDE-BINDING PROTEIN ALPHA-5 SUBUNIT"/>
    <property type="match status" value="1"/>
</dbReference>
<sequence>MVKILLLGAGESGKSTVLKQMRLIHGTGFTSFERIQYSKVIWSDTVQSMRTMLQQADILGIPLDCNDTSSKLYKSKQVLLATDEWDIMKKEFSPEAKRFLSDYTVDMGPTVTIQTAMNMNHMNHMDTEDDDVSGTSNGIGMIASNNDNGHDDDEDDEEVSETTAMLPAPPPLPSRLEVAQAIHDLWTQDVGIRRVYQNAHMFQMEVNAKHYFEQVFDFANPQYKATDTDILVGRIKTTGIFQMQFKVKGTPLRMFDVGGQRSERRKWVHCFDNVTAVLFVAAVSEYDEVLFEDDEVNRMQETLDLFEQICDTRWFRDTPIILFLNKMDILRTKLKRSLFTDYQPAYPGDPLNPDQVCSYMERIFLSKNKYPGRPIYVHRTCATDTKSMAFVMAAVTDMVFQKNLTWSGVI</sequence>
<keyword evidence="4 6" id="KW-0342">GTP-binding</keyword>
<dbReference type="PRINTS" id="PR00318">
    <property type="entry name" value="GPROTEINA"/>
</dbReference>
<dbReference type="Gene3D" id="1.10.400.10">
    <property type="entry name" value="GI Alpha 1, domain 2-like"/>
    <property type="match status" value="1"/>
</dbReference>
<keyword evidence="2 6" id="KW-0547">Nucleotide-binding</keyword>
<feature type="binding site" evidence="6">
    <location>
        <begin position="256"/>
        <end position="260"/>
    </location>
    <ligand>
        <name>GTP</name>
        <dbReference type="ChEBI" id="CHEBI:37565"/>
    </ligand>
</feature>
<dbReference type="Pfam" id="PF00503">
    <property type="entry name" value="G-alpha"/>
    <property type="match status" value="1"/>
</dbReference>
<evidence type="ECO:0000256" key="6">
    <source>
        <dbReference type="PIRSR" id="PIRSR601019-1"/>
    </source>
</evidence>
<dbReference type="SUPFAM" id="SSF52540">
    <property type="entry name" value="P-loop containing nucleoside triphosphate hydrolases"/>
    <property type="match status" value="1"/>
</dbReference>
<feature type="compositionally biased region" description="Acidic residues" evidence="8">
    <location>
        <begin position="150"/>
        <end position="160"/>
    </location>
</feature>
<dbReference type="AlphaFoldDB" id="A0A167DPQ7"/>
<dbReference type="GO" id="GO:0001664">
    <property type="term" value="F:G protein-coupled receptor binding"/>
    <property type="evidence" value="ECO:0007669"/>
    <property type="project" value="TreeGrafter"/>
</dbReference>
<feature type="binding site" evidence="6">
    <location>
        <position position="382"/>
    </location>
    <ligand>
        <name>GTP</name>
        <dbReference type="ChEBI" id="CHEBI:37565"/>
    </ligand>
</feature>
<dbReference type="SUPFAM" id="SSF47895">
    <property type="entry name" value="Transducin (alpha subunit), insertion domain"/>
    <property type="match status" value="1"/>
</dbReference>
<gene>
    <name evidence="9" type="primary">GPA1</name>
    <name evidence="9" type="ORF">AWJ20_1427</name>
</gene>
<evidence type="ECO:0000256" key="8">
    <source>
        <dbReference type="SAM" id="MobiDB-lite"/>
    </source>
</evidence>
<feature type="binding site" evidence="6">
    <location>
        <begin position="11"/>
        <end position="16"/>
    </location>
    <ligand>
        <name>GTP</name>
        <dbReference type="ChEBI" id="CHEBI:37565"/>
    </ligand>
</feature>
<feature type="region of interest" description="Disordered" evidence="8">
    <location>
        <begin position="129"/>
        <end position="172"/>
    </location>
</feature>
<dbReference type="GeneID" id="30033228"/>
<reference evidence="9 10" key="1">
    <citation type="submission" date="2016-02" db="EMBL/GenBank/DDBJ databases">
        <title>Complete genome sequence and transcriptome regulation of the pentose utilising yeast Sugiyamaella lignohabitans.</title>
        <authorList>
            <person name="Bellasio M."/>
            <person name="Peymann A."/>
            <person name="Valli M."/>
            <person name="Sipitzky M."/>
            <person name="Graf A."/>
            <person name="Sauer M."/>
            <person name="Marx H."/>
            <person name="Mattanovich D."/>
        </authorList>
    </citation>
    <scope>NUCLEOTIDE SEQUENCE [LARGE SCALE GENOMIC DNA]</scope>
    <source>
        <strain evidence="9 10">CBS 10342</strain>
    </source>
</reference>
<feature type="compositionally biased region" description="Polar residues" evidence="8">
    <location>
        <begin position="133"/>
        <end position="147"/>
    </location>
</feature>
<dbReference type="EMBL" id="CP014501">
    <property type="protein sequence ID" value="ANB13146.1"/>
    <property type="molecule type" value="Genomic_DNA"/>
</dbReference>
<feature type="binding site" evidence="6">
    <location>
        <begin position="325"/>
        <end position="328"/>
    </location>
    <ligand>
        <name>GTP</name>
        <dbReference type="ChEBI" id="CHEBI:37565"/>
    </ligand>
</feature>
<dbReference type="GO" id="GO:0005525">
    <property type="term" value="F:GTP binding"/>
    <property type="evidence" value="ECO:0007669"/>
    <property type="project" value="UniProtKB-KW"/>
</dbReference>
<feature type="binding site" evidence="7">
    <location>
        <position position="15"/>
    </location>
    <ligand>
        <name>Mg(2+)</name>
        <dbReference type="ChEBI" id="CHEBI:18420"/>
    </ligand>
</feature>
<dbReference type="InterPro" id="IPR001019">
    <property type="entry name" value="Gprotein_alpha_su"/>
</dbReference>
<dbReference type="PROSITE" id="PS51882">
    <property type="entry name" value="G_ALPHA"/>
    <property type="match status" value="1"/>
</dbReference>
<dbReference type="FunFam" id="3.40.50.300:FF:000563">
    <property type="entry name" value="Guanine nucleotide-binding protein alpha subunit"/>
    <property type="match status" value="1"/>
</dbReference>
<evidence type="ECO:0000313" key="9">
    <source>
        <dbReference type="EMBL" id="ANB13146.1"/>
    </source>
</evidence>
<dbReference type="GO" id="GO:0000750">
    <property type="term" value="P:pheromone-dependent signal transduction involved in conjugation with cellular fusion"/>
    <property type="evidence" value="ECO:0007669"/>
    <property type="project" value="EnsemblFungi"/>
</dbReference>
<dbReference type="InterPro" id="IPR011025">
    <property type="entry name" value="GproteinA_insert"/>
</dbReference>
<dbReference type="GO" id="GO:0031683">
    <property type="term" value="F:G-protein beta/gamma-subunit complex binding"/>
    <property type="evidence" value="ECO:0007669"/>
    <property type="project" value="InterPro"/>
</dbReference>
<protein>
    <submittedName>
        <fullName evidence="9">Guanine nucleotide-binding protein subunit alpha</fullName>
    </submittedName>
</protein>
<proteinExistence type="predicted"/>
<dbReference type="GO" id="GO:0000743">
    <property type="term" value="P:nuclear migration involved in conjugation with cellular fusion"/>
    <property type="evidence" value="ECO:0007669"/>
    <property type="project" value="EnsemblFungi"/>
</dbReference>
<dbReference type="GO" id="GO:0007186">
    <property type="term" value="P:G protein-coupled receptor signaling pathway"/>
    <property type="evidence" value="ECO:0007669"/>
    <property type="project" value="InterPro"/>
</dbReference>
<dbReference type="GO" id="GO:0006109">
    <property type="term" value="P:regulation of carbohydrate metabolic process"/>
    <property type="evidence" value="ECO:0007669"/>
    <property type="project" value="EnsemblFungi"/>
</dbReference>
<feature type="binding site" evidence="6">
    <location>
        <begin position="231"/>
        <end position="237"/>
    </location>
    <ligand>
        <name>GTP</name>
        <dbReference type="ChEBI" id="CHEBI:37565"/>
    </ligand>
</feature>
<dbReference type="SMART" id="SM00275">
    <property type="entry name" value="G_alpha"/>
    <property type="match status" value="1"/>
</dbReference>
<dbReference type="RefSeq" id="XP_018735623.1">
    <property type="nucleotide sequence ID" value="XM_018878306.1"/>
</dbReference>
<dbReference type="PANTHER" id="PTHR10218">
    <property type="entry name" value="GTP-BINDING PROTEIN ALPHA SUBUNIT"/>
    <property type="match status" value="1"/>
</dbReference>
<evidence type="ECO:0000313" key="10">
    <source>
        <dbReference type="Proteomes" id="UP000189580"/>
    </source>
</evidence>
<accession>A0A167DPQ7</accession>
<dbReference type="InterPro" id="IPR027417">
    <property type="entry name" value="P-loop_NTPase"/>
</dbReference>
<evidence type="ECO:0000256" key="7">
    <source>
        <dbReference type="PIRSR" id="PIRSR601019-2"/>
    </source>
</evidence>
<dbReference type="GO" id="GO:0046872">
    <property type="term" value="F:metal ion binding"/>
    <property type="evidence" value="ECO:0007669"/>
    <property type="project" value="UniProtKB-KW"/>
</dbReference>
<evidence type="ECO:0000256" key="4">
    <source>
        <dbReference type="ARBA" id="ARBA00023134"/>
    </source>
</evidence>
<dbReference type="FunFam" id="3.40.50.300:FF:000692">
    <property type="entry name" value="Guanine nucleotide-binding protein subunit alpha"/>
    <property type="match status" value="1"/>
</dbReference>
<organism evidence="9 10">
    <name type="scientific">Sugiyamaella lignohabitans</name>
    <dbReference type="NCBI Taxonomy" id="796027"/>
    <lineage>
        <taxon>Eukaryota</taxon>
        <taxon>Fungi</taxon>
        <taxon>Dikarya</taxon>
        <taxon>Ascomycota</taxon>
        <taxon>Saccharomycotina</taxon>
        <taxon>Dipodascomycetes</taxon>
        <taxon>Dipodascales</taxon>
        <taxon>Trichomonascaceae</taxon>
        <taxon>Sugiyamaella</taxon>
    </lineage>
</organism>